<evidence type="ECO:0000256" key="3">
    <source>
        <dbReference type="ARBA" id="ARBA00022801"/>
    </source>
</evidence>
<evidence type="ECO:0000256" key="5">
    <source>
        <dbReference type="SAM" id="SignalP"/>
    </source>
</evidence>
<protein>
    <submittedName>
        <fullName evidence="7">MBL fold metallo-hydrolase</fullName>
    </submittedName>
</protein>
<proteinExistence type="inferred from homology"/>
<evidence type="ECO:0000259" key="6">
    <source>
        <dbReference type="SMART" id="SM00849"/>
    </source>
</evidence>
<dbReference type="SMART" id="SM00849">
    <property type="entry name" value="Lactamase_B"/>
    <property type="match status" value="1"/>
</dbReference>
<dbReference type="CDD" id="cd07720">
    <property type="entry name" value="OPHC2-like_MBL-fold"/>
    <property type="match status" value="1"/>
</dbReference>
<dbReference type="Gene3D" id="3.60.15.10">
    <property type="entry name" value="Ribonuclease Z/Hydroxyacylglutathione hydrolase-like"/>
    <property type="match status" value="1"/>
</dbReference>
<reference evidence="7 8" key="1">
    <citation type="submission" date="2022-04" db="EMBL/GenBank/DDBJ databases">
        <title>Paracoccus sp. YLB-12 draft genome sequence.</title>
        <authorList>
            <person name="Yu L."/>
        </authorList>
    </citation>
    <scope>NUCLEOTIDE SEQUENCE [LARGE SCALE GENOMIC DNA]</scope>
    <source>
        <strain evidence="7 8">YLB-12</strain>
    </source>
</reference>
<dbReference type="EMBL" id="JANAVZ010000002">
    <property type="protein sequence ID" value="MCT4332218.1"/>
    <property type="molecule type" value="Genomic_DNA"/>
</dbReference>
<keyword evidence="4" id="KW-0862">Zinc</keyword>
<evidence type="ECO:0000256" key="4">
    <source>
        <dbReference type="ARBA" id="ARBA00022833"/>
    </source>
</evidence>
<sequence length="302" mass="32830">MKNLTRRHLLHCVAALGLVGSRAWAITEAEFDGFSIQTLSDGKLVLPMDFLIPESVSRDEVNDILTSAGLDGDSYDSPLNLTLMRRGEDLILFDAGSGPDFMPSAGKLSEALDAVGISADQITHVVFTHAHPDHIWGVLDDFDEPLFSNARHLINRVERDYWMAPATMESIDPSRQSFVAGARRRIETLGDRLETFEDGDEVASGIKAILTPGHTPGHTSFDLAGKAFVAGDVVTTPHLGFQRPWLPSGSDQNPEKGAETRQKVLNQLAESGSVIIGYHLPDGGIGKVIRDGDAFVFRADQD</sequence>
<comment type="similarity">
    <text evidence="1">Belongs to the metallo-beta-lactamase superfamily.</text>
</comment>
<gene>
    <name evidence="7" type="ORF">MU516_04950</name>
</gene>
<keyword evidence="2" id="KW-0479">Metal-binding</keyword>
<dbReference type="InterPro" id="IPR051013">
    <property type="entry name" value="MBL_superfamily_lactonases"/>
</dbReference>
<accession>A0ABT2K7I8</accession>
<evidence type="ECO:0000313" key="7">
    <source>
        <dbReference type="EMBL" id="MCT4332218.1"/>
    </source>
</evidence>
<dbReference type="Proteomes" id="UP001320702">
    <property type="component" value="Unassembled WGS sequence"/>
</dbReference>
<feature type="signal peptide" evidence="5">
    <location>
        <begin position="1"/>
        <end position="25"/>
    </location>
</feature>
<dbReference type="PANTHER" id="PTHR42978:SF6">
    <property type="entry name" value="QUORUM-QUENCHING LACTONASE YTNP-RELATED"/>
    <property type="match status" value="1"/>
</dbReference>
<feature type="domain" description="Metallo-beta-lactamase" evidence="6">
    <location>
        <begin position="78"/>
        <end position="279"/>
    </location>
</feature>
<keyword evidence="3" id="KW-0378">Hydrolase</keyword>
<dbReference type="RefSeq" id="WP_260276112.1">
    <property type="nucleotide sequence ID" value="NZ_JANAVZ010000002.1"/>
</dbReference>
<evidence type="ECO:0000256" key="2">
    <source>
        <dbReference type="ARBA" id="ARBA00022723"/>
    </source>
</evidence>
<name>A0ABT2K7I8_9RHOB</name>
<evidence type="ECO:0000256" key="1">
    <source>
        <dbReference type="ARBA" id="ARBA00007749"/>
    </source>
</evidence>
<feature type="chain" id="PRO_5046310755" evidence="5">
    <location>
        <begin position="26"/>
        <end position="302"/>
    </location>
</feature>
<dbReference type="InterPro" id="IPR001279">
    <property type="entry name" value="Metallo-B-lactamas"/>
</dbReference>
<evidence type="ECO:0000313" key="8">
    <source>
        <dbReference type="Proteomes" id="UP001320702"/>
    </source>
</evidence>
<organism evidence="7 8">
    <name type="scientific">Paracoccus maritimus</name>
    <dbReference type="NCBI Taxonomy" id="2933292"/>
    <lineage>
        <taxon>Bacteria</taxon>
        <taxon>Pseudomonadati</taxon>
        <taxon>Pseudomonadota</taxon>
        <taxon>Alphaproteobacteria</taxon>
        <taxon>Rhodobacterales</taxon>
        <taxon>Paracoccaceae</taxon>
        <taxon>Paracoccus</taxon>
    </lineage>
</organism>
<dbReference type="InterPro" id="IPR036866">
    <property type="entry name" value="RibonucZ/Hydroxyglut_hydro"/>
</dbReference>
<comment type="caution">
    <text evidence="7">The sequence shown here is derived from an EMBL/GenBank/DDBJ whole genome shotgun (WGS) entry which is preliminary data.</text>
</comment>
<keyword evidence="5" id="KW-0732">Signal</keyword>
<dbReference type="PANTHER" id="PTHR42978">
    <property type="entry name" value="QUORUM-QUENCHING LACTONASE YTNP-RELATED-RELATED"/>
    <property type="match status" value="1"/>
</dbReference>
<keyword evidence="8" id="KW-1185">Reference proteome</keyword>
<dbReference type="Pfam" id="PF00753">
    <property type="entry name" value="Lactamase_B"/>
    <property type="match status" value="1"/>
</dbReference>
<dbReference type="SUPFAM" id="SSF56281">
    <property type="entry name" value="Metallo-hydrolase/oxidoreductase"/>
    <property type="match status" value="1"/>
</dbReference>